<sequence>MSVVCRRTDSRLAIVAAKLTTMNVDTEWQRPLTPQEVETWCAFVHGGWALYARVTDELTARGLSVSDMRLLESLERTDYRGISELADDVHMRISTVSRQIARLIDDGDVEKIRSDGDGRHRLVRLTEKGRETLREHVKVRDTVIRRHVVNVLSEEEFAALGIAFRKIGEGVIGNLDGCDGGLSGDGQ</sequence>
<evidence type="ECO:0000259" key="1">
    <source>
        <dbReference type="PROSITE" id="PS50995"/>
    </source>
</evidence>
<reference evidence="2 3" key="2">
    <citation type="journal article" date="2010" name="Stand. Genomic Sci.">
        <title>Complete genome sequence of Gordonia bronchialis type strain (3410).</title>
        <authorList>
            <person name="Ivanova N."/>
            <person name="Sikorski J."/>
            <person name="Jando M."/>
            <person name="Lapidus A."/>
            <person name="Nolan M."/>
            <person name="Lucas S."/>
            <person name="Del Rio T.G."/>
            <person name="Tice H."/>
            <person name="Copeland A."/>
            <person name="Cheng J.F."/>
            <person name="Chen F."/>
            <person name="Bruce D."/>
            <person name="Goodwin L."/>
            <person name="Pitluck S."/>
            <person name="Mavromatis K."/>
            <person name="Ovchinnikova G."/>
            <person name="Pati A."/>
            <person name="Chen A."/>
            <person name="Palaniappan K."/>
            <person name="Land M."/>
            <person name="Hauser L."/>
            <person name="Chang Y.J."/>
            <person name="Jeffries C.D."/>
            <person name="Chain P."/>
            <person name="Saunders E."/>
            <person name="Han C."/>
            <person name="Detter J.C."/>
            <person name="Brettin T."/>
            <person name="Rohde M."/>
            <person name="Goker M."/>
            <person name="Bristow J."/>
            <person name="Eisen J.A."/>
            <person name="Markowitz V."/>
            <person name="Hugenholtz P."/>
            <person name="Klenk H.P."/>
            <person name="Kyrpides N.C."/>
        </authorList>
    </citation>
    <scope>NUCLEOTIDE SEQUENCE [LARGE SCALE GENOMIC DNA]</scope>
    <source>
        <strain evidence="3">ATCC 25592 / DSM 43247 / BCRC 13721 / JCM 3198 / KCTC 3076 / NBRC 16047 / NCTC 10667</strain>
    </source>
</reference>
<dbReference type="STRING" id="526226.Gbro_0281"/>
<dbReference type="InterPro" id="IPR039422">
    <property type="entry name" value="MarR/SlyA-like"/>
</dbReference>
<dbReference type="KEGG" id="gbr:Gbro_0281"/>
<gene>
    <name evidence="2" type="ordered locus">Gbro_0281</name>
</gene>
<dbReference type="EMBL" id="CP001802">
    <property type="protein sequence ID" value="ACY19625.1"/>
    <property type="molecule type" value="Genomic_DNA"/>
</dbReference>
<protein>
    <submittedName>
        <fullName evidence="2">Regulatory protein MarR</fullName>
    </submittedName>
</protein>
<dbReference type="InterPro" id="IPR011991">
    <property type="entry name" value="ArsR-like_HTH"/>
</dbReference>
<name>D0LCA1_GORB4</name>
<accession>D0LCA1</accession>
<dbReference type="InterPro" id="IPR036388">
    <property type="entry name" value="WH-like_DNA-bd_sf"/>
</dbReference>
<dbReference type="InterPro" id="IPR000835">
    <property type="entry name" value="HTH_MarR-typ"/>
</dbReference>
<dbReference type="SMART" id="SM00347">
    <property type="entry name" value="HTH_MARR"/>
    <property type="match status" value="1"/>
</dbReference>
<dbReference type="CDD" id="cd00090">
    <property type="entry name" value="HTH_ARSR"/>
    <property type="match status" value="1"/>
</dbReference>
<dbReference type="GO" id="GO:0006950">
    <property type="term" value="P:response to stress"/>
    <property type="evidence" value="ECO:0007669"/>
    <property type="project" value="TreeGrafter"/>
</dbReference>
<dbReference type="Pfam" id="PF01047">
    <property type="entry name" value="MarR"/>
    <property type="match status" value="1"/>
</dbReference>
<organism evidence="2 3">
    <name type="scientific">Gordonia bronchialis (strain ATCC 25592 / DSM 43247 / BCRC 13721 / JCM 3198 / KCTC 3076 / NBRC 16047 / NCTC 10667)</name>
    <name type="common">Rhodococcus bronchialis</name>
    <dbReference type="NCBI Taxonomy" id="526226"/>
    <lineage>
        <taxon>Bacteria</taxon>
        <taxon>Bacillati</taxon>
        <taxon>Actinomycetota</taxon>
        <taxon>Actinomycetes</taxon>
        <taxon>Mycobacteriales</taxon>
        <taxon>Gordoniaceae</taxon>
        <taxon>Gordonia</taxon>
    </lineage>
</organism>
<dbReference type="InterPro" id="IPR036390">
    <property type="entry name" value="WH_DNA-bd_sf"/>
</dbReference>
<dbReference type="Proteomes" id="UP000001219">
    <property type="component" value="Chromosome"/>
</dbReference>
<evidence type="ECO:0000313" key="2">
    <source>
        <dbReference type="EMBL" id="ACY19625.1"/>
    </source>
</evidence>
<dbReference type="Gene3D" id="1.10.10.10">
    <property type="entry name" value="Winged helix-like DNA-binding domain superfamily/Winged helix DNA-binding domain"/>
    <property type="match status" value="1"/>
</dbReference>
<dbReference type="eggNOG" id="COG1846">
    <property type="taxonomic scope" value="Bacteria"/>
</dbReference>
<reference evidence="3" key="1">
    <citation type="submission" date="2009-10" db="EMBL/GenBank/DDBJ databases">
        <title>The complete chromosome of Gordonia bronchialis DSM 43247.</title>
        <authorList>
            <consortium name="US DOE Joint Genome Institute (JGI-PGF)"/>
            <person name="Lucas S."/>
            <person name="Copeland A."/>
            <person name="Lapidus A."/>
            <person name="Glavina del Rio T."/>
            <person name="Dalin E."/>
            <person name="Tice H."/>
            <person name="Bruce D."/>
            <person name="Goodwin L."/>
            <person name="Pitluck S."/>
            <person name="Kyrpides N."/>
            <person name="Mavromatis K."/>
            <person name="Ivanova N."/>
            <person name="Ovchinnikova G."/>
            <person name="Saunders E."/>
            <person name="Brettin T."/>
            <person name="Detter J.C."/>
            <person name="Han C."/>
            <person name="Larimer F."/>
            <person name="Land M."/>
            <person name="Hauser L."/>
            <person name="Markowitz V."/>
            <person name="Cheng J.-F."/>
            <person name="Hugenholtz P."/>
            <person name="Woyke T."/>
            <person name="Wu D."/>
            <person name="Jando M."/>
            <person name="Schneider S."/>
            <person name="Goeker M."/>
            <person name="Klenk H.-P."/>
            <person name="Eisen J.A."/>
        </authorList>
    </citation>
    <scope>NUCLEOTIDE SEQUENCE [LARGE SCALE GENOMIC DNA]</scope>
    <source>
        <strain evidence="3">ATCC 25592 / DSM 43247 / BCRC 13721 / JCM 3198 / KCTC 3076 / NBRC 16047 / NCTC 10667</strain>
    </source>
</reference>
<dbReference type="HOGENOM" id="CLU_124380_0_0_11"/>
<dbReference type="PANTHER" id="PTHR33164">
    <property type="entry name" value="TRANSCRIPTIONAL REGULATOR, MARR FAMILY"/>
    <property type="match status" value="1"/>
</dbReference>
<proteinExistence type="predicted"/>
<evidence type="ECO:0000313" key="3">
    <source>
        <dbReference type="Proteomes" id="UP000001219"/>
    </source>
</evidence>
<dbReference type="PANTHER" id="PTHR33164:SF43">
    <property type="entry name" value="HTH-TYPE TRANSCRIPTIONAL REPRESSOR YETL"/>
    <property type="match status" value="1"/>
</dbReference>
<dbReference type="GO" id="GO:0003700">
    <property type="term" value="F:DNA-binding transcription factor activity"/>
    <property type="evidence" value="ECO:0007669"/>
    <property type="project" value="InterPro"/>
</dbReference>
<dbReference type="PROSITE" id="PS50995">
    <property type="entry name" value="HTH_MARR_2"/>
    <property type="match status" value="1"/>
</dbReference>
<dbReference type="AlphaFoldDB" id="D0LCA1"/>
<dbReference type="SUPFAM" id="SSF46785">
    <property type="entry name" value="Winged helix' DNA-binding domain"/>
    <property type="match status" value="1"/>
</dbReference>
<keyword evidence="3" id="KW-1185">Reference proteome</keyword>
<feature type="domain" description="HTH marR-type" evidence="1">
    <location>
        <begin position="1"/>
        <end position="169"/>
    </location>
</feature>